<feature type="domain" description="Helix-turn-helix" evidence="1">
    <location>
        <begin position="84"/>
        <end position="126"/>
    </location>
</feature>
<dbReference type="AlphaFoldDB" id="A0A699J913"/>
<evidence type="ECO:0000313" key="2">
    <source>
        <dbReference type="EMBL" id="GFA21257.1"/>
    </source>
</evidence>
<reference evidence="2" key="1">
    <citation type="journal article" date="2019" name="Sci. Rep.">
        <title>Draft genome of Tanacetum cinerariifolium, the natural source of mosquito coil.</title>
        <authorList>
            <person name="Yamashiro T."/>
            <person name="Shiraishi A."/>
            <person name="Satake H."/>
            <person name="Nakayama K."/>
        </authorList>
    </citation>
    <scope>NUCLEOTIDE SEQUENCE</scope>
</reference>
<evidence type="ECO:0000259" key="1">
    <source>
        <dbReference type="Pfam" id="PF12728"/>
    </source>
</evidence>
<proteinExistence type="predicted"/>
<accession>A0A699J913</accession>
<organism evidence="2">
    <name type="scientific">Tanacetum cinerariifolium</name>
    <name type="common">Dalmatian daisy</name>
    <name type="synonym">Chrysanthemum cinerariifolium</name>
    <dbReference type="NCBI Taxonomy" id="118510"/>
    <lineage>
        <taxon>Eukaryota</taxon>
        <taxon>Viridiplantae</taxon>
        <taxon>Streptophyta</taxon>
        <taxon>Embryophyta</taxon>
        <taxon>Tracheophyta</taxon>
        <taxon>Spermatophyta</taxon>
        <taxon>Magnoliopsida</taxon>
        <taxon>eudicotyledons</taxon>
        <taxon>Gunneridae</taxon>
        <taxon>Pentapetalae</taxon>
        <taxon>asterids</taxon>
        <taxon>campanulids</taxon>
        <taxon>Asterales</taxon>
        <taxon>Asteraceae</taxon>
        <taxon>Asteroideae</taxon>
        <taxon>Anthemideae</taxon>
        <taxon>Anthemidinae</taxon>
        <taxon>Tanacetum</taxon>
    </lineage>
</organism>
<protein>
    <recommendedName>
        <fullName evidence="1">Helix-turn-helix domain-containing protein</fullName>
    </recommendedName>
</protein>
<dbReference type="Pfam" id="PF12728">
    <property type="entry name" value="HTH_17"/>
    <property type="match status" value="1"/>
</dbReference>
<name>A0A699J913_TANCI</name>
<dbReference type="InterPro" id="IPR041657">
    <property type="entry name" value="HTH_17"/>
</dbReference>
<dbReference type="EMBL" id="BKCJ010386520">
    <property type="protein sequence ID" value="GFA21257.1"/>
    <property type="molecule type" value="Genomic_DNA"/>
</dbReference>
<comment type="caution">
    <text evidence="2">The sequence shown here is derived from an EMBL/GenBank/DDBJ whole genome shotgun (WGS) entry which is preliminary data.</text>
</comment>
<gene>
    <name evidence="2" type="ORF">Tci_593229</name>
</gene>
<sequence length="130" mass="13899">MEHCTKNIKSLLPHGSISAIARSLGISTPAVSKALKQGRPGNRVVQEAVRIAEASGALHTARALAGLTLNPNVALAEVGGLELAQEVTRLSKARIYALVSAREIPHRKRGNKLHFNRTELLAWVNAGKRG</sequence>